<name>A0A0S2I069_9BACT</name>
<gene>
    <name evidence="1" type="ORF">L21SP5_02063</name>
</gene>
<reference evidence="1 2" key="1">
    <citation type="submission" date="2015-11" db="EMBL/GenBank/DDBJ databases">
        <title>Description and complete genome sequence of a novel strain predominating in hypersaline microbial mats and representing a new family of the Bacteriodetes phylum.</title>
        <authorList>
            <person name="Spring S."/>
            <person name="Bunk B."/>
            <person name="Sproer C."/>
            <person name="Klenk H.-P."/>
        </authorList>
    </citation>
    <scope>NUCLEOTIDE SEQUENCE [LARGE SCALE GENOMIC DNA]</scope>
    <source>
        <strain evidence="1 2">L21-Spi-D4</strain>
    </source>
</reference>
<dbReference type="KEGG" id="blq:L21SP5_02063"/>
<dbReference type="RefSeq" id="WP_057953134.1">
    <property type="nucleotide sequence ID" value="NZ_CP013118.1"/>
</dbReference>
<dbReference type="Gene3D" id="2.50.20.10">
    <property type="entry name" value="Lipoprotein localisation LolA/LolB/LppX"/>
    <property type="match status" value="1"/>
</dbReference>
<dbReference type="InterPro" id="IPR025634">
    <property type="entry name" value="DUF4292"/>
</dbReference>
<dbReference type="OrthoDB" id="1122661at2"/>
<keyword evidence="2" id="KW-1185">Reference proteome</keyword>
<dbReference type="STRING" id="1307839.L21SP5_02063"/>
<dbReference type="PROSITE" id="PS51257">
    <property type="entry name" value="PROKAR_LIPOPROTEIN"/>
    <property type="match status" value="1"/>
</dbReference>
<evidence type="ECO:0000313" key="1">
    <source>
        <dbReference type="EMBL" id="ALO15700.1"/>
    </source>
</evidence>
<accession>A0A0S2I069</accession>
<evidence type="ECO:0008006" key="3">
    <source>
        <dbReference type="Google" id="ProtNLM"/>
    </source>
</evidence>
<protein>
    <recommendedName>
        <fullName evidence="3">DUF4292 domain-containing protein</fullName>
    </recommendedName>
</protein>
<proteinExistence type="predicted"/>
<dbReference type="AlphaFoldDB" id="A0A0S2I069"/>
<sequence>MLNRIIIIFAGIFLFVGCNKKFVLRKNKLDTDYKDLVEYIRQNDSVFDTYSIKYTGKFSSPQRNLRFRGLLRIIKDERIWVSISPMGIEAARILFTPDKIKFINRKNNTYFVGNYAYFQKAYNVEIDFQLLQNILTNRFLILPENQEQNVMKTDQGLYNVETAKSDSLAQSFIINPAIKKLTNIVFKDLKKNATLSIAFKDYIDVENHNMPENIQINIEQNTQDVEVELNYKKITVDKNFKTPFRIPGKYEQVWP</sequence>
<dbReference type="Pfam" id="PF14125">
    <property type="entry name" value="DUF4292"/>
    <property type="match status" value="1"/>
</dbReference>
<dbReference type="EMBL" id="CP013118">
    <property type="protein sequence ID" value="ALO15700.1"/>
    <property type="molecule type" value="Genomic_DNA"/>
</dbReference>
<organism evidence="1 2">
    <name type="scientific">Salinivirga cyanobacteriivorans</name>
    <dbReference type="NCBI Taxonomy" id="1307839"/>
    <lineage>
        <taxon>Bacteria</taxon>
        <taxon>Pseudomonadati</taxon>
        <taxon>Bacteroidota</taxon>
        <taxon>Bacteroidia</taxon>
        <taxon>Bacteroidales</taxon>
        <taxon>Salinivirgaceae</taxon>
        <taxon>Salinivirga</taxon>
    </lineage>
</organism>
<dbReference type="Proteomes" id="UP000064893">
    <property type="component" value="Chromosome"/>
</dbReference>
<evidence type="ECO:0000313" key="2">
    <source>
        <dbReference type="Proteomes" id="UP000064893"/>
    </source>
</evidence>